<proteinExistence type="predicted"/>
<organism evidence="7 8">
    <name type="scientific">Ichthyobacterium seriolicida</name>
    <dbReference type="NCBI Taxonomy" id="242600"/>
    <lineage>
        <taxon>Bacteria</taxon>
        <taxon>Pseudomonadati</taxon>
        <taxon>Bacteroidota</taxon>
        <taxon>Flavobacteriia</taxon>
        <taxon>Flavobacteriales</taxon>
        <taxon>Ichthyobacteriaceae</taxon>
        <taxon>Ichthyobacterium</taxon>
    </lineage>
</organism>
<feature type="transmembrane region" description="Helical" evidence="5">
    <location>
        <begin position="310"/>
        <end position="329"/>
    </location>
</feature>
<protein>
    <submittedName>
        <fullName evidence="7">Aerotolerance-related protein BatA</fullName>
    </submittedName>
</protein>
<evidence type="ECO:0000313" key="8">
    <source>
        <dbReference type="Proteomes" id="UP000243197"/>
    </source>
</evidence>
<feature type="domain" description="VWFA" evidence="6">
    <location>
        <begin position="93"/>
        <end position="288"/>
    </location>
</feature>
<evidence type="ECO:0000256" key="5">
    <source>
        <dbReference type="SAM" id="Phobius"/>
    </source>
</evidence>
<evidence type="ECO:0000256" key="1">
    <source>
        <dbReference type="ARBA" id="ARBA00022475"/>
    </source>
</evidence>
<dbReference type="Pfam" id="PF00092">
    <property type="entry name" value="VWA"/>
    <property type="match status" value="1"/>
</dbReference>
<keyword evidence="3 5" id="KW-1133">Transmembrane helix</keyword>
<dbReference type="EMBL" id="AP014564">
    <property type="protein sequence ID" value="BAV94923.1"/>
    <property type="molecule type" value="Genomic_DNA"/>
</dbReference>
<dbReference type="Proteomes" id="UP000243197">
    <property type="component" value="Chromosome"/>
</dbReference>
<name>A0A1J1EAG3_9FLAO</name>
<dbReference type="OrthoDB" id="6206554at2"/>
<dbReference type="InterPro" id="IPR033881">
    <property type="entry name" value="vWA_BatA_type"/>
</dbReference>
<keyword evidence="8" id="KW-1185">Reference proteome</keyword>
<keyword evidence="4 5" id="KW-0472">Membrane</keyword>
<dbReference type="SUPFAM" id="SSF53300">
    <property type="entry name" value="vWA-like"/>
    <property type="match status" value="1"/>
</dbReference>
<dbReference type="AlphaFoldDB" id="A0A1J1EAG3"/>
<dbReference type="InterPro" id="IPR036465">
    <property type="entry name" value="vWFA_dom_sf"/>
</dbReference>
<evidence type="ECO:0000256" key="2">
    <source>
        <dbReference type="ARBA" id="ARBA00022692"/>
    </source>
</evidence>
<dbReference type="PROSITE" id="PS50234">
    <property type="entry name" value="VWFA"/>
    <property type="match status" value="1"/>
</dbReference>
<keyword evidence="2 5" id="KW-0812">Transmembrane</keyword>
<dbReference type="InterPro" id="IPR024163">
    <property type="entry name" value="Aerotolerance_reg_N"/>
</dbReference>
<accession>A0A1J1EAG3</accession>
<dbReference type="SMART" id="SM00327">
    <property type="entry name" value="VWA"/>
    <property type="match status" value="1"/>
</dbReference>
<keyword evidence="1" id="KW-1003">Cell membrane</keyword>
<dbReference type="InterPro" id="IPR050768">
    <property type="entry name" value="UPF0353/GerABKA_families"/>
</dbReference>
<dbReference type="CDD" id="cd01467">
    <property type="entry name" value="vWA_BatA_type"/>
    <property type="match status" value="1"/>
</dbReference>
<evidence type="ECO:0000256" key="3">
    <source>
        <dbReference type="ARBA" id="ARBA00022989"/>
    </source>
</evidence>
<dbReference type="Pfam" id="PF07584">
    <property type="entry name" value="BatA"/>
    <property type="match status" value="1"/>
</dbReference>
<evidence type="ECO:0000259" key="6">
    <source>
        <dbReference type="PROSITE" id="PS50234"/>
    </source>
</evidence>
<feature type="transmembrane region" description="Helical" evidence="5">
    <location>
        <begin position="57"/>
        <end position="75"/>
    </location>
</feature>
<gene>
    <name evidence="7" type="ORF">JBKA6_0910</name>
</gene>
<feature type="transmembrane region" description="Helical" evidence="5">
    <location>
        <begin position="12"/>
        <end position="28"/>
    </location>
</feature>
<dbReference type="InterPro" id="IPR002035">
    <property type="entry name" value="VWF_A"/>
</dbReference>
<reference evidence="7 8" key="1">
    <citation type="submission" date="2014-03" db="EMBL/GenBank/DDBJ databases">
        <title>complete genome sequence of Flavobacteriaceae bacterium JBKA-6.</title>
        <authorList>
            <person name="Takano T."/>
            <person name="Nakamura Y."/>
            <person name="Takuma S."/>
            <person name="Yasuike M."/>
            <person name="Matsuyama T."/>
            <person name="Sakai T."/>
            <person name="Fujiwara A."/>
            <person name="Kimoto K."/>
            <person name="Fukuda Y."/>
            <person name="Kondo H."/>
            <person name="Hirono I."/>
            <person name="Nakayasu C."/>
        </authorList>
    </citation>
    <scope>NUCLEOTIDE SEQUENCE [LARGE SCALE GENOMIC DNA]</scope>
    <source>
        <strain evidence="7 8">JBKA-6</strain>
    </source>
</reference>
<dbReference type="PANTHER" id="PTHR22550">
    <property type="entry name" value="SPORE GERMINATION PROTEIN"/>
    <property type="match status" value="1"/>
</dbReference>
<evidence type="ECO:0000256" key="4">
    <source>
        <dbReference type="ARBA" id="ARBA00023136"/>
    </source>
</evidence>
<sequence>MKDNFEILNTEFLYFLIIIPLLCVWHYFRRKKSHSELQISSIKGFSFYRDIWSRYRWILNALRLLAIVFFIIAMSRPRYVETNNKKRNTMGIDIVMAIDVSGSMLARDFAPNRLDAVKQVASEFVNKRSSDRFGIVAYEAESFTQCPLTTDHKVVNSSIMSIKNGLLEPGTAIGVGLGVAVNRLKESQTKSKVIILLTDGVNNTGYIDPITVTEVAKQENIKIYTIGVGTNGMAETPVGIDPRTNKYVYQMVQVEIDEELLKTIANTTNGKYFRADNNSRLQEIYDEIDNMEKSKLQEYHYYSYQEKFRFWILLGILFLLIEVGLKYSVFKSFI</sequence>
<dbReference type="KEGG" id="ise:JBKA6_0910"/>
<dbReference type="PANTHER" id="PTHR22550:SF5">
    <property type="entry name" value="LEUCINE ZIPPER PROTEIN 4"/>
    <property type="match status" value="1"/>
</dbReference>
<evidence type="ECO:0000313" key="7">
    <source>
        <dbReference type="EMBL" id="BAV94923.1"/>
    </source>
</evidence>
<dbReference type="Gene3D" id="3.40.50.410">
    <property type="entry name" value="von Willebrand factor, type A domain"/>
    <property type="match status" value="1"/>
</dbReference>
<dbReference type="RefSeq" id="WP_096686289.1">
    <property type="nucleotide sequence ID" value="NZ_AP014564.1"/>
</dbReference>